<proteinExistence type="predicted"/>
<evidence type="ECO:0000313" key="1">
    <source>
        <dbReference type="EMBL" id="GHF32918.1"/>
    </source>
</evidence>
<name>A0ABQ3JLB0_9DEIO</name>
<keyword evidence="2" id="KW-1185">Reference proteome</keyword>
<protein>
    <submittedName>
        <fullName evidence="1">Uncharacterized protein</fullName>
    </submittedName>
</protein>
<reference evidence="2" key="1">
    <citation type="journal article" date="2019" name="Int. J. Syst. Evol. Microbiol.">
        <title>The Global Catalogue of Microorganisms (GCM) 10K type strain sequencing project: providing services to taxonomists for standard genome sequencing and annotation.</title>
        <authorList>
            <consortium name="The Broad Institute Genomics Platform"/>
            <consortium name="The Broad Institute Genome Sequencing Center for Infectious Disease"/>
            <person name="Wu L."/>
            <person name="Ma J."/>
        </authorList>
    </citation>
    <scope>NUCLEOTIDE SEQUENCE [LARGE SCALE GENOMIC DNA]</scope>
    <source>
        <strain evidence="2">CGMCC 1.18437</strain>
    </source>
</reference>
<comment type="caution">
    <text evidence="1">The sequence shown here is derived from an EMBL/GenBank/DDBJ whole genome shotgun (WGS) entry which is preliminary data.</text>
</comment>
<organism evidence="1 2">
    <name type="scientific">Deinococcus metalli</name>
    <dbReference type="NCBI Taxonomy" id="1141878"/>
    <lineage>
        <taxon>Bacteria</taxon>
        <taxon>Thermotogati</taxon>
        <taxon>Deinococcota</taxon>
        <taxon>Deinococci</taxon>
        <taxon>Deinococcales</taxon>
        <taxon>Deinococcaceae</taxon>
        <taxon>Deinococcus</taxon>
    </lineage>
</organism>
<accession>A0ABQ3JLB0</accession>
<dbReference type="Proteomes" id="UP000619376">
    <property type="component" value="Unassembled WGS sequence"/>
</dbReference>
<sequence>MVTFSPSSRAASWAAACRLPRRTRRVLAGGETRALVQGRLHDAGARVTPGVGPSLLPTPASDGLLFPAGWPVSAIATPALTAPLPNLTTLLIPSTPSQEIRA</sequence>
<evidence type="ECO:0000313" key="2">
    <source>
        <dbReference type="Proteomes" id="UP000619376"/>
    </source>
</evidence>
<gene>
    <name evidence="1" type="ORF">GCM10017781_07030</name>
</gene>
<dbReference type="EMBL" id="BNAJ01000001">
    <property type="protein sequence ID" value="GHF32918.1"/>
    <property type="molecule type" value="Genomic_DNA"/>
</dbReference>